<dbReference type="OrthoDB" id="5522061at2759"/>
<sequence length="119" mass="12902">MYLARRTLLTKPAWSVSALLPDPTTPAETSQGPGALQVADLTRLHRLANLAPDTTAEASTLIKDINDLNHFVSHVKELDLTNVEPLVSLTLPSVYDYPLPETVSNSTTAIVRTPSPTKQ</sequence>
<proteinExistence type="predicted"/>
<protein>
    <submittedName>
        <fullName evidence="1">Uncharacterized protein</fullName>
    </submittedName>
</protein>
<evidence type="ECO:0000313" key="1">
    <source>
        <dbReference type="EMBL" id="RKP35097.1"/>
    </source>
</evidence>
<keyword evidence="2" id="KW-1185">Reference proteome</keyword>
<name>A0A4P9ZP66_9FUNG</name>
<dbReference type="AlphaFoldDB" id="A0A4P9ZP66"/>
<dbReference type="EMBL" id="ML002962">
    <property type="protein sequence ID" value="RKP35097.1"/>
    <property type="molecule type" value="Genomic_DNA"/>
</dbReference>
<organism evidence="1 2">
    <name type="scientific">Dimargaris cristalligena</name>
    <dbReference type="NCBI Taxonomy" id="215637"/>
    <lineage>
        <taxon>Eukaryota</taxon>
        <taxon>Fungi</taxon>
        <taxon>Fungi incertae sedis</taxon>
        <taxon>Zoopagomycota</taxon>
        <taxon>Kickxellomycotina</taxon>
        <taxon>Dimargaritomycetes</taxon>
        <taxon>Dimargaritales</taxon>
        <taxon>Dimargaritaceae</taxon>
        <taxon>Dimargaris</taxon>
    </lineage>
</organism>
<accession>A0A4P9ZP66</accession>
<gene>
    <name evidence="1" type="ORF">BJ085DRAFT_32810</name>
</gene>
<dbReference type="Proteomes" id="UP000268162">
    <property type="component" value="Unassembled WGS sequence"/>
</dbReference>
<evidence type="ECO:0000313" key="2">
    <source>
        <dbReference type="Proteomes" id="UP000268162"/>
    </source>
</evidence>
<reference evidence="2" key="1">
    <citation type="journal article" date="2018" name="Nat. Microbiol.">
        <title>Leveraging single-cell genomics to expand the fungal tree of life.</title>
        <authorList>
            <person name="Ahrendt S.R."/>
            <person name="Quandt C.A."/>
            <person name="Ciobanu D."/>
            <person name="Clum A."/>
            <person name="Salamov A."/>
            <person name="Andreopoulos B."/>
            <person name="Cheng J.F."/>
            <person name="Woyke T."/>
            <person name="Pelin A."/>
            <person name="Henrissat B."/>
            <person name="Reynolds N.K."/>
            <person name="Benny G.L."/>
            <person name="Smith M.E."/>
            <person name="James T.Y."/>
            <person name="Grigoriev I.V."/>
        </authorList>
    </citation>
    <scope>NUCLEOTIDE SEQUENCE [LARGE SCALE GENOMIC DNA]</scope>
    <source>
        <strain evidence="2">RSA 468</strain>
    </source>
</reference>